<organism evidence="9 10">
    <name type="scientific">Globisporangium ultimum (strain ATCC 200006 / CBS 805.95 / DAOM BR144)</name>
    <name type="common">Pythium ultimum</name>
    <dbReference type="NCBI Taxonomy" id="431595"/>
    <lineage>
        <taxon>Eukaryota</taxon>
        <taxon>Sar</taxon>
        <taxon>Stramenopiles</taxon>
        <taxon>Oomycota</taxon>
        <taxon>Peronosporomycetes</taxon>
        <taxon>Pythiales</taxon>
        <taxon>Pythiaceae</taxon>
        <taxon>Globisporangium</taxon>
    </lineage>
</organism>
<feature type="transmembrane region" description="Helical" evidence="7">
    <location>
        <begin position="203"/>
        <end position="222"/>
    </location>
</feature>
<dbReference type="PANTHER" id="PTHR23510">
    <property type="entry name" value="INNER MEMBRANE TRANSPORT PROTEIN YAJR"/>
    <property type="match status" value="1"/>
</dbReference>
<dbReference type="GO" id="GO:0012505">
    <property type="term" value="C:endomembrane system"/>
    <property type="evidence" value="ECO:0007669"/>
    <property type="project" value="UniProtKB-SubCell"/>
</dbReference>
<dbReference type="PANTHER" id="PTHR23510:SF3">
    <property type="entry name" value="MAJOR FACILITATOR SUPERFAMILY DOMAIN-CONTAINING PROTEIN 8"/>
    <property type="match status" value="1"/>
</dbReference>
<dbReference type="VEuPathDB" id="FungiDB:PYU1_G006071"/>
<evidence type="ECO:0000256" key="6">
    <source>
        <dbReference type="SAM" id="MobiDB-lite"/>
    </source>
</evidence>
<keyword evidence="3 7" id="KW-0812">Transmembrane</keyword>
<keyword evidence="10" id="KW-1185">Reference proteome</keyword>
<keyword evidence="4 7" id="KW-1133">Transmembrane helix</keyword>
<reference evidence="10" key="1">
    <citation type="journal article" date="2010" name="Genome Biol.">
        <title>Genome sequence of the necrotrophic plant pathogen Pythium ultimum reveals original pathogenicity mechanisms and effector repertoire.</title>
        <authorList>
            <person name="Levesque C.A."/>
            <person name="Brouwer H."/>
            <person name="Cano L."/>
            <person name="Hamilton J.P."/>
            <person name="Holt C."/>
            <person name="Huitema E."/>
            <person name="Raffaele S."/>
            <person name="Robideau G.P."/>
            <person name="Thines M."/>
            <person name="Win J."/>
            <person name="Zerillo M.M."/>
            <person name="Beakes G.W."/>
            <person name="Boore J.L."/>
            <person name="Busam D."/>
            <person name="Dumas B."/>
            <person name="Ferriera S."/>
            <person name="Fuerstenberg S.I."/>
            <person name="Gachon C.M."/>
            <person name="Gaulin E."/>
            <person name="Govers F."/>
            <person name="Grenville-Briggs L."/>
            <person name="Horner N."/>
            <person name="Hostetler J."/>
            <person name="Jiang R.H."/>
            <person name="Johnson J."/>
            <person name="Krajaejun T."/>
            <person name="Lin H."/>
            <person name="Meijer H.J."/>
            <person name="Moore B."/>
            <person name="Morris P."/>
            <person name="Phuntmart V."/>
            <person name="Puiu D."/>
            <person name="Shetty J."/>
            <person name="Stajich J.E."/>
            <person name="Tripathy S."/>
            <person name="Wawra S."/>
            <person name="van West P."/>
            <person name="Whitty B.R."/>
            <person name="Coutinho P.M."/>
            <person name="Henrissat B."/>
            <person name="Martin F."/>
            <person name="Thomas P.D."/>
            <person name="Tyler B.M."/>
            <person name="De Vries R.P."/>
            <person name="Kamoun S."/>
            <person name="Yandell M."/>
            <person name="Tisserat N."/>
            <person name="Buell C.R."/>
        </authorList>
    </citation>
    <scope>NUCLEOTIDE SEQUENCE</scope>
    <source>
        <strain evidence="10">DAOM:BR144</strain>
    </source>
</reference>
<evidence type="ECO:0000256" key="1">
    <source>
        <dbReference type="ARBA" id="ARBA00004127"/>
    </source>
</evidence>
<accession>K3WM91</accession>
<dbReference type="OMA" id="FYFSEDY"/>
<dbReference type="InterPro" id="IPR051068">
    <property type="entry name" value="MFS_Domain-Containing_Protein"/>
</dbReference>
<feature type="transmembrane region" description="Helical" evidence="7">
    <location>
        <begin position="164"/>
        <end position="182"/>
    </location>
</feature>
<dbReference type="Gene3D" id="1.20.1250.20">
    <property type="entry name" value="MFS general substrate transporter like domains"/>
    <property type="match status" value="1"/>
</dbReference>
<dbReference type="Pfam" id="PF07690">
    <property type="entry name" value="MFS_1"/>
    <property type="match status" value="1"/>
</dbReference>
<feature type="transmembrane region" description="Helical" evidence="7">
    <location>
        <begin position="140"/>
        <end position="158"/>
    </location>
</feature>
<proteinExistence type="predicted"/>
<dbReference type="STRING" id="431595.K3WM91"/>
<keyword evidence="2" id="KW-0813">Transport</keyword>
<dbReference type="PROSITE" id="PS50850">
    <property type="entry name" value="MFS"/>
    <property type="match status" value="1"/>
</dbReference>
<dbReference type="HOGENOM" id="CLU_027024_4_0_1"/>
<dbReference type="GO" id="GO:0022857">
    <property type="term" value="F:transmembrane transporter activity"/>
    <property type="evidence" value="ECO:0007669"/>
    <property type="project" value="InterPro"/>
</dbReference>
<feature type="transmembrane region" description="Helical" evidence="7">
    <location>
        <begin position="431"/>
        <end position="454"/>
    </location>
</feature>
<dbReference type="InterPro" id="IPR036259">
    <property type="entry name" value="MFS_trans_sf"/>
</dbReference>
<feature type="domain" description="Major facilitator superfamily (MFS) profile" evidence="8">
    <location>
        <begin position="75"/>
        <end position="520"/>
    </location>
</feature>
<feature type="transmembrane region" description="Helical" evidence="7">
    <location>
        <begin position="491"/>
        <end position="513"/>
    </location>
</feature>
<evidence type="ECO:0000256" key="4">
    <source>
        <dbReference type="ARBA" id="ARBA00022989"/>
    </source>
</evidence>
<feature type="transmembrane region" description="Helical" evidence="7">
    <location>
        <begin position="108"/>
        <end position="133"/>
    </location>
</feature>
<dbReference type="EMBL" id="GL376625">
    <property type="status" value="NOT_ANNOTATED_CDS"/>
    <property type="molecule type" value="Genomic_DNA"/>
</dbReference>
<evidence type="ECO:0000256" key="5">
    <source>
        <dbReference type="ARBA" id="ARBA00023136"/>
    </source>
</evidence>
<comment type="subcellular location">
    <subcellularLocation>
        <location evidence="1">Endomembrane system</location>
        <topology evidence="1">Multi-pass membrane protein</topology>
    </subcellularLocation>
</comment>
<feature type="transmembrane region" description="Helical" evidence="7">
    <location>
        <begin position="72"/>
        <end position="93"/>
    </location>
</feature>
<dbReference type="InParanoid" id="K3WM91"/>
<feature type="transmembrane region" description="Helical" evidence="7">
    <location>
        <begin position="466"/>
        <end position="485"/>
    </location>
</feature>
<evidence type="ECO:0000259" key="8">
    <source>
        <dbReference type="PROSITE" id="PS50850"/>
    </source>
</evidence>
<dbReference type="Proteomes" id="UP000019132">
    <property type="component" value="Unassembled WGS sequence"/>
</dbReference>
<dbReference type="SUPFAM" id="SSF103473">
    <property type="entry name" value="MFS general substrate transporter"/>
    <property type="match status" value="1"/>
</dbReference>
<dbReference type="eggNOG" id="KOG2325">
    <property type="taxonomic scope" value="Eukaryota"/>
</dbReference>
<dbReference type="InterPro" id="IPR011701">
    <property type="entry name" value="MFS"/>
</dbReference>
<feature type="transmembrane region" description="Helical" evidence="7">
    <location>
        <begin position="242"/>
        <end position="264"/>
    </location>
</feature>
<reference evidence="10" key="2">
    <citation type="submission" date="2010-04" db="EMBL/GenBank/DDBJ databases">
        <authorList>
            <person name="Buell R."/>
            <person name="Hamilton J."/>
            <person name="Hostetler J."/>
        </authorList>
    </citation>
    <scope>NUCLEOTIDE SEQUENCE [LARGE SCALE GENOMIC DNA]</scope>
    <source>
        <strain evidence="10">DAOM:BR144</strain>
    </source>
</reference>
<evidence type="ECO:0000313" key="9">
    <source>
        <dbReference type="EnsemblProtists" id="PYU1_T006083"/>
    </source>
</evidence>
<feature type="transmembrane region" description="Helical" evidence="7">
    <location>
        <begin position="368"/>
        <end position="387"/>
    </location>
</feature>
<evidence type="ECO:0000256" key="7">
    <source>
        <dbReference type="SAM" id="Phobius"/>
    </source>
</evidence>
<feature type="region of interest" description="Disordered" evidence="6">
    <location>
        <begin position="1"/>
        <end position="59"/>
    </location>
</feature>
<evidence type="ECO:0000256" key="3">
    <source>
        <dbReference type="ARBA" id="ARBA00022692"/>
    </source>
</evidence>
<evidence type="ECO:0000313" key="10">
    <source>
        <dbReference type="Proteomes" id="UP000019132"/>
    </source>
</evidence>
<feature type="transmembrane region" description="Helical" evidence="7">
    <location>
        <begin position="394"/>
        <end position="419"/>
    </location>
</feature>
<evidence type="ECO:0000256" key="2">
    <source>
        <dbReference type="ARBA" id="ARBA00022448"/>
    </source>
</evidence>
<dbReference type="EnsemblProtists" id="PYU1_T006083">
    <property type="protein sequence ID" value="PYU1_T006083"/>
    <property type="gene ID" value="PYU1_G006071"/>
</dbReference>
<keyword evidence="5 7" id="KW-0472">Membrane</keyword>
<reference evidence="9" key="3">
    <citation type="submission" date="2015-02" db="UniProtKB">
        <authorList>
            <consortium name="EnsemblProtists"/>
        </authorList>
    </citation>
    <scope>IDENTIFICATION</scope>
    <source>
        <strain evidence="9">DAOM BR144</strain>
    </source>
</reference>
<name>K3WM91_GLOUD</name>
<feature type="transmembrane region" description="Helical" evidence="7">
    <location>
        <begin position="316"/>
        <end position="337"/>
    </location>
</feature>
<protein>
    <recommendedName>
        <fullName evidence="8">Major facilitator superfamily (MFS) profile domain-containing protein</fullName>
    </recommendedName>
</protein>
<dbReference type="InterPro" id="IPR020846">
    <property type="entry name" value="MFS_dom"/>
</dbReference>
<dbReference type="AlphaFoldDB" id="K3WM91"/>
<sequence length="531" mass="57043">MVRARESPGATGTLIEPSPGLGVNPATLEKEAMLDSQTAHSSKRTGEDDGCSSKGIDGEAAQARRTSRLRSWYAHMVLICMAEFSAEAARGLVLPTLFTYAQELGGDIVFMGLLTSLFSVGRFVSSLLFGWLCDRISFRALYNIAGAISIIGNILYVIPYTPSIRSKALLGLSRCLVGFGAGNRSVCRANIAMLTNVDQRLEYFTIFATVVFLAYALTPGLGGVFGDIDVSIAGDYLELNRFTAPGFVLVGLNLTTIFLNNLIFDPTISREDAPGALVSRSLQALPDKSALKAEEGSASSATTRATSKMELSERMIAIGALVFIFLNFNARGILSVFETVNIPLFLQTTNRTDVESEESFSATEDASSFYFVVGLLGLASYAAVQLLGKHISDVAFLIFGFAMLLIGNALLIVLCVLLSSSRDETSHFDLFVVSEIFVWSIGCPLTSAVVVSAFSKVLGTRPQGMLMGIFGSSASIARMVMPFLPGLLPSWQVLFLVNLVLCVTCIVALVIYLRLIKKTASASYESVPIQS</sequence>